<proteinExistence type="predicted"/>
<evidence type="ECO:0000313" key="1">
    <source>
        <dbReference type="EMBL" id="KAL0484666.1"/>
    </source>
</evidence>
<evidence type="ECO:0000313" key="2">
    <source>
        <dbReference type="Proteomes" id="UP001431209"/>
    </source>
</evidence>
<dbReference type="AlphaFoldDB" id="A0AAW2Z6A4"/>
<comment type="caution">
    <text evidence="1">The sequence shown here is derived from an EMBL/GenBank/DDBJ whole genome shotgun (WGS) entry which is preliminary data.</text>
</comment>
<dbReference type="EMBL" id="JAOPGA020001061">
    <property type="protein sequence ID" value="KAL0484666.1"/>
    <property type="molecule type" value="Genomic_DNA"/>
</dbReference>
<dbReference type="Proteomes" id="UP001431209">
    <property type="component" value="Unassembled WGS sequence"/>
</dbReference>
<keyword evidence="2" id="KW-1185">Reference proteome</keyword>
<organism evidence="1 2">
    <name type="scientific">Acrasis kona</name>
    <dbReference type="NCBI Taxonomy" id="1008807"/>
    <lineage>
        <taxon>Eukaryota</taxon>
        <taxon>Discoba</taxon>
        <taxon>Heterolobosea</taxon>
        <taxon>Tetramitia</taxon>
        <taxon>Eutetramitia</taxon>
        <taxon>Acrasidae</taxon>
        <taxon>Acrasis</taxon>
    </lineage>
</organism>
<protein>
    <submittedName>
        <fullName evidence="1">Uncharacterized protein</fullName>
    </submittedName>
</protein>
<reference evidence="1 2" key="1">
    <citation type="submission" date="2024-03" db="EMBL/GenBank/DDBJ databases">
        <title>The Acrasis kona genome and developmental transcriptomes reveal deep origins of eukaryotic multicellular pathways.</title>
        <authorList>
            <person name="Sheikh S."/>
            <person name="Fu C.-J."/>
            <person name="Brown M.W."/>
            <person name="Baldauf S.L."/>
        </authorList>
    </citation>
    <scope>NUCLEOTIDE SEQUENCE [LARGE SCALE GENOMIC DNA]</scope>
    <source>
        <strain evidence="1 2">ATCC MYA-3509</strain>
    </source>
</reference>
<name>A0AAW2Z6A4_9EUKA</name>
<gene>
    <name evidence="1" type="ORF">AKO1_007296</name>
</gene>
<sequence>QNLPLQQHHSIRKTKISSALLCRSPGHFLCSFSHHHKHRVVSSSHSHAISPIMCCKTYHKHEDEETKMG</sequence>
<feature type="non-terminal residue" evidence="1">
    <location>
        <position position="1"/>
    </location>
</feature>
<accession>A0AAW2Z6A4</accession>